<feature type="region of interest" description="Disordered" evidence="1">
    <location>
        <begin position="92"/>
        <end position="140"/>
    </location>
</feature>
<keyword evidence="4" id="KW-1185">Reference proteome</keyword>
<reference evidence="3" key="1">
    <citation type="submission" date="2023-07" db="EMBL/GenBank/DDBJ databases">
        <title>Sequencing the genomes of 1000 actinobacteria strains.</title>
        <authorList>
            <person name="Klenk H.-P."/>
        </authorList>
    </citation>
    <scope>NUCLEOTIDE SEQUENCE</scope>
    <source>
        <strain evidence="3">DSM 13988</strain>
    </source>
</reference>
<feature type="compositionally biased region" description="Basic and acidic residues" evidence="1">
    <location>
        <begin position="119"/>
        <end position="140"/>
    </location>
</feature>
<gene>
    <name evidence="3" type="ORF">J2S35_000729</name>
</gene>
<organism evidence="3 4">
    <name type="scientific">Falsarthrobacter nasiphocae</name>
    <dbReference type="NCBI Taxonomy" id="189863"/>
    <lineage>
        <taxon>Bacteria</taxon>
        <taxon>Bacillati</taxon>
        <taxon>Actinomycetota</taxon>
        <taxon>Actinomycetes</taxon>
        <taxon>Micrococcales</taxon>
        <taxon>Micrococcaceae</taxon>
        <taxon>Falsarthrobacter</taxon>
    </lineage>
</organism>
<evidence type="ECO:0000256" key="1">
    <source>
        <dbReference type="SAM" id="MobiDB-lite"/>
    </source>
</evidence>
<keyword evidence="2" id="KW-1133">Transmembrane helix</keyword>
<dbReference type="Proteomes" id="UP001247307">
    <property type="component" value="Unassembled WGS sequence"/>
</dbReference>
<comment type="caution">
    <text evidence="3">The sequence shown here is derived from an EMBL/GenBank/DDBJ whole genome shotgun (WGS) entry which is preliminary data.</text>
</comment>
<name>A0AAE4C6U3_9MICC</name>
<dbReference type="EMBL" id="JAVDUI010000001">
    <property type="protein sequence ID" value="MDR6891789.1"/>
    <property type="molecule type" value="Genomic_DNA"/>
</dbReference>
<accession>A0AAE4C6U3</accession>
<protein>
    <submittedName>
        <fullName evidence="3">Uncharacterized protein</fullName>
    </submittedName>
</protein>
<dbReference type="AlphaFoldDB" id="A0AAE4C6U3"/>
<proteinExistence type="predicted"/>
<feature type="transmembrane region" description="Helical" evidence="2">
    <location>
        <begin position="6"/>
        <end position="21"/>
    </location>
</feature>
<dbReference type="RefSeq" id="WP_309849963.1">
    <property type="nucleotide sequence ID" value="NZ_BAAAIU010000042.1"/>
</dbReference>
<evidence type="ECO:0000313" key="4">
    <source>
        <dbReference type="Proteomes" id="UP001247307"/>
    </source>
</evidence>
<evidence type="ECO:0000256" key="2">
    <source>
        <dbReference type="SAM" id="Phobius"/>
    </source>
</evidence>
<keyword evidence="2" id="KW-0472">Membrane</keyword>
<sequence>MDYLWWIFVAVAVAGLVFMLVRRGRGAVAQGIEDSASPDFAREASAKLDADAHRQVYACIAQGRQREAVETYQKATKATLFESTVAVAALAKHPQQHQGPAAPWADGAFSSEPLGDPFTDGRLDGLEGFGKGDDDAPRGR</sequence>
<evidence type="ECO:0000313" key="3">
    <source>
        <dbReference type="EMBL" id="MDR6891789.1"/>
    </source>
</evidence>
<keyword evidence="2" id="KW-0812">Transmembrane</keyword>